<accession>A0A1E7FQR6</accession>
<proteinExistence type="predicted"/>
<dbReference type="Proteomes" id="UP000095751">
    <property type="component" value="Unassembled WGS sequence"/>
</dbReference>
<dbReference type="GO" id="GO:0006396">
    <property type="term" value="P:RNA processing"/>
    <property type="evidence" value="ECO:0007669"/>
    <property type="project" value="InterPro"/>
</dbReference>
<dbReference type="Gene3D" id="3.40.1280.10">
    <property type="match status" value="1"/>
</dbReference>
<keyword evidence="6" id="KW-1185">Reference proteome</keyword>
<dbReference type="InterPro" id="IPR029028">
    <property type="entry name" value="Alpha/beta_knot_MTases"/>
</dbReference>
<dbReference type="InterPro" id="IPR051259">
    <property type="entry name" value="rRNA_Methyltransferase"/>
</dbReference>
<dbReference type="PANTHER" id="PTHR43191:SF7">
    <property type="entry name" value="OBP33PEP LIKE PROTEIN"/>
    <property type="match status" value="1"/>
</dbReference>
<dbReference type="GO" id="GO:0003723">
    <property type="term" value="F:RNA binding"/>
    <property type="evidence" value="ECO:0007669"/>
    <property type="project" value="InterPro"/>
</dbReference>
<dbReference type="InParanoid" id="A0A1E7FQR6"/>
<dbReference type="AlphaFoldDB" id="A0A1E7FQR6"/>
<feature type="domain" description="tRNA/rRNA methyltransferase SpoU type" evidence="4">
    <location>
        <begin position="59"/>
        <end position="212"/>
    </location>
</feature>
<evidence type="ECO:0000256" key="1">
    <source>
        <dbReference type="ARBA" id="ARBA00022603"/>
    </source>
</evidence>
<dbReference type="GO" id="GO:0032259">
    <property type="term" value="P:methylation"/>
    <property type="evidence" value="ECO:0007669"/>
    <property type="project" value="UniProtKB-KW"/>
</dbReference>
<name>A0A1E7FQR6_9STRA</name>
<dbReference type="GO" id="GO:0008173">
    <property type="term" value="F:RNA methyltransferase activity"/>
    <property type="evidence" value="ECO:0007669"/>
    <property type="project" value="InterPro"/>
</dbReference>
<reference evidence="5 6" key="1">
    <citation type="submission" date="2016-09" db="EMBL/GenBank/DDBJ databases">
        <title>Extensive genetic diversity and differential bi-allelic expression allows diatom success in the polar Southern Ocean.</title>
        <authorList>
            <consortium name="DOE Joint Genome Institute"/>
            <person name="Mock T."/>
            <person name="Otillar R.P."/>
            <person name="Strauss J."/>
            <person name="Dupont C."/>
            <person name="Frickenhaus S."/>
            <person name="Maumus F."/>
            <person name="Mcmullan M."/>
            <person name="Sanges R."/>
            <person name="Schmutz J."/>
            <person name="Toseland A."/>
            <person name="Valas R."/>
            <person name="Veluchamy A."/>
            <person name="Ward B.J."/>
            <person name="Allen A."/>
            <person name="Barry K."/>
            <person name="Falciatore A."/>
            <person name="Ferrante M."/>
            <person name="Fortunato A.E."/>
            <person name="Gloeckner G."/>
            <person name="Gruber A."/>
            <person name="Hipkin R."/>
            <person name="Janech M."/>
            <person name="Kroth P."/>
            <person name="Leese F."/>
            <person name="Lindquist E."/>
            <person name="Lyon B.R."/>
            <person name="Martin J."/>
            <person name="Mayer C."/>
            <person name="Parker M."/>
            <person name="Quesneville H."/>
            <person name="Raymond J."/>
            <person name="Uhlig C."/>
            <person name="Valentin K.U."/>
            <person name="Worden A.Z."/>
            <person name="Armbrust E.V."/>
            <person name="Bowler C."/>
            <person name="Green B."/>
            <person name="Moulton V."/>
            <person name="Van Oosterhout C."/>
            <person name="Grigoriev I."/>
        </authorList>
    </citation>
    <scope>NUCLEOTIDE SEQUENCE [LARGE SCALE GENOMIC DNA]</scope>
    <source>
        <strain evidence="5 6">CCMP1102</strain>
    </source>
</reference>
<sequence>MDNGLTMYNNNGGGEEGATSTTTVQRQQQQHEEEQKVQDDNDNKRSKTHHLQQQQAPRLSLVICNIQKITNIKAMLLTSIAFECCEVLLVGQENNSKRKDMFPLPFQEAVNNGQILLTRFPKWKDCVAYIEKSKIFLIGVEIDETSQLLNDEYFESTYYPKNEKNIGIFMGNEGQGILPVHLKNCNALIQIPQYGAGTASMNVNVATSIVLYRFQDYKKRLIRNDHRIVL</sequence>
<keyword evidence="2" id="KW-0808">Transferase</keyword>
<dbReference type="SUPFAM" id="SSF75217">
    <property type="entry name" value="alpha/beta knot"/>
    <property type="match status" value="1"/>
</dbReference>
<feature type="compositionally biased region" description="Basic and acidic residues" evidence="3">
    <location>
        <begin position="29"/>
        <end position="45"/>
    </location>
</feature>
<evidence type="ECO:0000259" key="4">
    <source>
        <dbReference type="Pfam" id="PF00588"/>
    </source>
</evidence>
<organism evidence="5 6">
    <name type="scientific">Fragilariopsis cylindrus CCMP1102</name>
    <dbReference type="NCBI Taxonomy" id="635003"/>
    <lineage>
        <taxon>Eukaryota</taxon>
        <taxon>Sar</taxon>
        <taxon>Stramenopiles</taxon>
        <taxon>Ochrophyta</taxon>
        <taxon>Bacillariophyta</taxon>
        <taxon>Bacillariophyceae</taxon>
        <taxon>Bacillariophycidae</taxon>
        <taxon>Bacillariales</taxon>
        <taxon>Bacillariaceae</taxon>
        <taxon>Fragilariopsis</taxon>
    </lineage>
</organism>
<evidence type="ECO:0000256" key="3">
    <source>
        <dbReference type="SAM" id="MobiDB-lite"/>
    </source>
</evidence>
<dbReference type="InterPro" id="IPR029026">
    <property type="entry name" value="tRNA_m1G_MTases_N"/>
</dbReference>
<protein>
    <recommendedName>
        <fullName evidence="4">tRNA/rRNA methyltransferase SpoU type domain-containing protein</fullName>
    </recommendedName>
</protein>
<feature type="region of interest" description="Disordered" evidence="3">
    <location>
        <begin position="1"/>
        <end position="53"/>
    </location>
</feature>
<evidence type="ECO:0000313" key="6">
    <source>
        <dbReference type="Proteomes" id="UP000095751"/>
    </source>
</evidence>
<dbReference type="EMBL" id="KV784354">
    <property type="protein sequence ID" value="OEU20509.1"/>
    <property type="molecule type" value="Genomic_DNA"/>
</dbReference>
<dbReference type="InterPro" id="IPR001537">
    <property type="entry name" value="SpoU_MeTrfase"/>
</dbReference>
<dbReference type="OrthoDB" id="270651at2759"/>
<dbReference type="KEGG" id="fcy:FRACYDRAFT_234137"/>
<keyword evidence="1" id="KW-0489">Methyltransferase</keyword>
<evidence type="ECO:0000256" key="2">
    <source>
        <dbReference type="ARBA" id="ARBA00022679"/>
    </source>
</evidence>
<dbReference type="PANTHER" id="PTHR43191">
    <property type="entry name" value="RRNA METHYLTRANSFERASE 3"/>
    <property type="match status" value="1"/>
</dbReference>
<dbReference type="Pfam" id="PF00588">
    <property type="entry name" value="SpoU_methylase"/>
    <property type="match status" value="1"/>
</dbReference>
<evidence type="ECO:0000313" key="5">
    <source>
        <dbReference type="EMBL" id="OEU20509.1"/>
    </source>
</evidence>
<gene>
    <name evidence="5" type="ORF">FRACYDRAFT_234137</name>
</gene>